<dbReference type="GO" id="GO:0071555">
    <property type="term" value="P:cell wall organization"/>
    <property type="evidence" value="ECO:0007669"/>
    <property type="project" value="UniProtKB-KW"/>
</dbReference>
<keyword evidence="6 10" id="KW-0573">Peptidoglycan synthesis</keyword>
<dbReference type="CDD" id="cd03785">
    <property type="entry name" value="GT28_MurG"/>
    <property type="match status" value="1"/>
</dbReference>
<evidence type="ECO:0000256" key="3">
    <source>
        <dbReference type="ARBA" id="ARBA00022676"/>
    </source>
</evidence>
<comment type="subcellular location">
    <subcellularLocation>
        <location evidence="10">Cell membrane</location>
        <topology evidence="10">Peripheral membrane protein</topology>
        <orientation evidence="10">Cytoplasmic side</orientation>
    </subcellularLocation>
</comment>
<dbReference type="GO" id="GO:0005975">
    <property type="term" value="P:carbohydrate metabolic process"/>
    <property type="evidence" value="ECO:0007669"/>
    <property type="project" value="InterPro"/>
</dbReference>
<gene>
    <name evidence="10" type="primary">murG</name>
    <name evidence="13" type="ORF">EDC90_1003163</name>
</gene>
<keyword evidence="2 10" id="KW-0132">Cell division</keyword>
<comment type="catalytic activity">
    <reaction evidence="10">
        <text>di-trans,octa-cis-undecaprenyl diphospho-N-acetyl-alpha-D-muramoyl-L-alanyl-D-glutamyl-meso-2,6-diaminopimeloyl-D-alanyl-D-alanine + UDP-N-acetyl-alpha-D-glucosamine = di-trans,octa-cis-undecaprenyl diphospho-[N-acetyl-alpha-D-glucosaminyl-(1-&gt;4)]-N-acetyl-alpha-D-muramoyl-L-alanyl-D-glutamyl-meso-2,6-diaminopimeloyl-D-alanyl-D-alanine + UDP + H(+)</text>
        <dbReference type="Rhea" id="RHEA:31227"/>
        <dbReference type="ChEBI" id="CHEBI:15378"/>
        <dbReference type="ChEBI" id="CHEBI:57705"/>
        <dbReference type="ChEBI" id="CHEBI:58223"/>
        <dbReference type="ChEBI" id="CHEBI:61387"/>
        <dbReference type="ChEBI" id="CHEBI:61388"/>
        <dbReference type="EC" id="2.4.1.227"/>
    </reaction>
</comment>
<dbReference type="RefSeq" id="WP_132308627.1">
    <property type="nucleotide sequence ID" value="NZ_SMAR01000003.1"/>
</dbReference>
<feature type="domain" description="Glycosyltransferase family 28 N-terminal" evidence="11">
    <location>
        <begin position="6"/>
        <end position="141"/>
    </location>
</feature>
<evidence type="ECO:0000256" key="8">
    <source>
        <dbReference type="ARBA" id="ARBA00023306"/>
    </source>
</evidence>
<dbReference type="InterPro" id="IPR006009">
    <property type="entry name" value="GlcNAc_MurG"/>
</dbReference>
<dbReference type="GO" id="GO:0005886">
    <property type="term" value="C:plasma membrane"/>
    <property type="evidence" value="ECO:0007669"/>
    <property type="project" value="UniProtKB-SubCell"/>
</dbReference>
<organism evidence="13 14">
    <name type="scientific">Martelella mediterranea</name>
    <dbReference type="NCBI Taxonomy" id="293089"/>
    <lineage>
        <taxon>Bacteria</taxon>
        <taxon>Pseudomonadati</taxon>
        <taxon>Pseudomonadota</taxon>
        <taxon>Alphaproteobacteria</taxon>
        <taxon>Hyphomicrobiales</taxon>
        <taxon>Aurantimonadaceae</taxon>
        <taxon>Martelella</taxon>
    </lineage>
</organism>
<feature type="binding site" evidence="10">
    <location>
        <position position="193"/>
    </location>
    <ligand>
        <name>UDP-N-acetyl-alpha-D-glucosamine</name>
        <dbReference type="ChEBI" id="CHEBI:57705"/>
    </ligand>
</feature>
<accession>A0A4V2V4Y1</accession>
<evidence type="ECO:0000256" key="2">
    <source>
        <dbReference type="ARBA" id="ARBA00022618"/>
    </source>
</evidence>
<comment type="caution">
    <text evidence="10">Lacks conserved residue(s) required for the propagation of feature annotation.</text>
</comment>
<comment type="similarity">
    <text evidence="10">Belongs to the glycosyltransferase 28 family. MurG subfamily.</text>
</comment>
<dbReference type="InterPro" id="IPR004276">
    <property type="entry name" value="GlycoTrans_28_N"/>
</dbReference>
<dbReference type="GO" id="GO:0009252">
    <property type="term" value="P:peptidoglycan biosynthetic process"/>
    <property type="evidence" value="ECO:0007669"/>
    <property type="project" value="UniProtKB-UniRule"/>
</dbReference>
<dbReference type="EMBL" id="SMAR01000003">
    <property type="protein sequence ID" value="TCT43152.1"/>
    <property type="molecule type" value="Genomic_DNA"/>
</dbReference>
<keyword evidence="7 10" id="KW-0472">Membrane</keyword>
<protein>
    <recommendedName>
        <fullName evidence="10">UDP-N-acetylglucosamine--N-acetylmuramyl-(pentapeptide) pyrophosphoryl-undecaprenol N-acetylglucosamine transferase</fullName>
        <ecNumber evidence="10">2.4.1.227</ecNumber>
    </recommendedName>
    <alternativeName>
        <fullName evidence="10">Undecaprenyl-PP-MurNAc-pentapeptide-UDPGlcNAc GlcNAc transferase</fullName>
    </alternativeName>
</protein>
<dbReference type="PANTHER" id="PTHR21015">
    <property type="entry name" value="UDP-N-ACETYLGLUCOSAMINE--N-ACETYLMURAMYL-(PENTAPEPTIDE) PYROPHOSPHORYL-UNDECAPRENOL N-ACETYLGLUCOSAMINE TRANSFERASE 1"/>
    <property type="match status" value="1"/>
</dbReference>
<evidence type="ECO:0000256" key="10">
    <source>
        <dbReference type="HAMAP-Rule" id="MF_00033"/>
    </source>
</evidence>
<dbReference type="Pfam" id="PF03033">
    <property type="entry name" value="Glyco_transf_28"/>
    <property type="match status" value="1"/>
</dbReference>
<keyword evidence="9 10" id="KW-0961">Cell wall biogenesis/degradation</keyword>
<evidence type="ECO:0000313" key="14">
    <source>
        <dbReference type="Proteomes" id="UP000295097"/>
    </source>
</evidence>
<dbReference type="Pfam" id="PF04101">
    <property type="entry name" value="Glyco_tran_28_C"/>
    <property type="match status" value="1"/>
</dbReference>
<evidence type="ECO:0000313" key="13">
    <source>
        <dbReference type="EMBL" id="TCT43152.1"/>
    </source>
</evidence>
<dbReference type="GO" id="GO:0051301">
    <property type="term" value="P:cell division"/>
    <property type="evidence" value="ECO:0007669"/>
    <property type="project" value="UniProtKB-KW"/>
</dbReference>
<dbReference type="PANTHER" id="PTHR21015:SF22">
    <property type="entry name" value="GLYCOSYLTRANSFERASE"/>
    <property type="match status" value="1"/>
</dbReference>
<evidence type="ECO:0000256" key="9">
    <source>
        <dbReference type="ARBA" id="ARBA00023316"/>
    </source>
</evidence>
<name>A0A4V2V4Y1_9HYPH</name>
<keyword evidence="1 10" id="KW-1003">Cell membrane</keyword>
<dbReference type="SUPFAM" id="SSF53756">
    <property type="entry name" value="UDP-Glycosyltransferase/glycogen phosphorylase"/>
    <property type="match status" value="1"/>
</dbReference>
<dbReference type="GO" id="GO:0050511">
    <property type="term" value="F:undecaprenyldiphospho-muramoylpentapeptide beta-N-acetylglucosaminyltransferase activity"/>
    <property type="evidence" value="ECO:0007669"/>
    <property type="project" value="UniProtKB-UniRule"/>
</dbReference>
<evidence type="ECO:0000256" key="4">
    <source>
        <dbReference type="ARBA" id="ARBA00022679"/>
    </source>
</evidence>
<dbReference type="Gene3D" id="3.40.50.2000">
    <property type="entry name" value="Glycogen Phosphorylase B"/>
    <property type="match status" value="2"/>
</dbReference>
<dbReference type="EC" id="2.4.1.227" evidence="10"/>
<evidence type="ECO:0000256" key="7">
    <source>
        <dbReference type="ARBA" id="ARBA00023136"/>
    </source>
</evidence>
<comment type="caution">
    <text evidence="13">The sequence shown here is derived from an EMBL/GenBank/DDBJ whole genome shotgun (WGS) entry which is preliminary data.</text>
</comment>
<feature type="domain" description="Glycosyl transferase family 28 C-terminal" evidence="12">
    <location>
        <begin position="187"/>
        <end position="352"/>
    </location>
</feature>
<sequence length="368" mass="39357">MDQYCFFLAAGGTGGHVFPAVALAEELRKRGHDPHLVTDKRAERYADSFPDGHVHVVPSATIGSKNPIAIIKAGYTLFKGSRVARDLFSEYRPAAVVGFGGYPSVPPIYAASSAGIPTMLHEQNAVMGRANKMLASRVNAIAGGFLARGDNPFSSKIYETGNPVRPAVLEAAAVAYRQRQPRDPFHLLIFGGSQGAHFFAHAVPDALEALDDDLRPLFRVTQQARPEDVDDVRARFSELGVEADVSPFFSDMPRRIAEADYVVCRSGASTVSEISVIGRPAVYVPYPHALDHDQAANAALVSANGGAEVVRQSELTDTRFTELLTEAVNDADKMQIAAAAARKAGKPDATARLADMAEALASRTAIEG</sequence>
<dbReference type="HAMAP" id="MF_00033">
    <property type="entry name" value="MurG"/>
    <property type="match status" value="1"/>
</dbReference>
<feature type="binding site" evidence="10">
    <location>
        <begin position="13"/>
        <end position="15"/>
    </location>
    <ligand>
        <name>UDP-N-acetyl-alpha-D-glucosamine</name>
        <dbReference type="ChEBI" id="CHEBI:57705"/>
    </ligand>
</feature>
<keyword evidence="3 10" id="KW-0328">Glycosyltransferase</keyword>
<evidence type="ECO:0000259" key="12">
    <source>
        <dbReference type="Pfam" id="PF04101"/>
    </source>
</evidence>
<evidence type="ECO:0000259" key="11">
    <source>
        <dbReference type="Pfam" id="PF03033"/>
    </source>
</evidence>
<dbReference type="InterPro" id="IPR007235">
    <property type="entry name" value="Glyco_trans_28_C"/>
</dbReference>
<evidence type="ECO:0000256" key="6">
    <source>
        <dbReference type="ARBA" id="ARBA00022984"/>
    </source>
</evidence>
<comment type="function">
    <text evidence="10">Cell wall formation. Catalyzes the transfer of a GlcNAc subunit on undecaprenyl-pyrophosphoryl-MurNAc-pentapeptide (lipid intermediate I) to form undecaprenyl-pyrophosphoryl-MurNAc-(pentapeptide)GlcNAc (lipid intermediate II).</text>
</comment>
<dbReference type="NCBIfam" id="TIGR01133">
    <property type="entry name" value="murG"/>
    <property type="match status" value="1"/>
</dbReference>
<keyword evidence="5 10" id="KW-0133">Cell shape</keyword>
<keyword evidence="14" id="KW-1185">Reference proteome</keyword>
<feature type="binding site" evidence="10">
    <location>
        <position position="294"/>
    </location>
    <ligand>
        <name>UDP-N-acetyl-alpha-D-glucosamine</name>
        <dbReference type="ChEBI" id="CHEBI:57705"/>
    </ligand>
</feature>
<dbReference type="Proteomes" id="UP000295097">
    <property type="component" value="Unassembled WGS sequence"/>
</dbReference>
<keyword evidence="4 10" id="KW-0808">Transferase</keyword>
<evidence type="ECO:0000256" key="1">
    <source>
        <dbReference type="ARBA" id="ARBA00022475"/>
    </source>
</evidence>
<dbReference type="AlphaFoldDB" id="A0A4V2V4Y1"/>
<dbReference type="UniPathway" id="UPA00219"/>
<proteinExistence type="inferred from homology"/>
<reference evidence="13 14" key="1">
    <citation type="submission" date="2019-03" db="EMBL/GenBank/DDBJ databases">
        <title>Freshwater and sediment microbial communities from various areas in North America, analyzing microbe dynamics in response to fracking.</title>
        <authorList>
            <person name="Lamendella R."/>
        </authorList>
    </citation>
    <scope>NUCLEOTIDE SEQUENCE [LARGE SCALE GENOMIC DNA]</scope>
    <source>
        <strain evidence="13 14">175.2</strain>
    </source>
</reference>
<dbReference type="OrthoDB" id="9808936at2"/>
<feature type="binding site" evidence="10">
    <location>
        <position position="165"/>
    </location>
    <ligand>
        <name>UDP-N-acetyl-alpha-D-glucosamine</name>
        <dbReference type="ChEBI" id="CHEBI:57705"/>
    </ligand>
</feature>
<evidence type="ECO:0000256" key="5">
    <source>
        <dbReference type="ARBA" id="ARBA00022960"/>
    </source>
</evidence>
<keyword evidence="8 10" id="KW-0131">Cell cycle</keyword>
<dbReference type="GO" id="GO:0051991">
    <property type="term" value="F:UDP-N-acetyl-D-glucosamine:N-acetylmuramoyl-L-alanyl-D-glutamyl-meso-2,6-diaminopimelyl-D-alanyl-D-alanine-diphosphoundecaprenol 4-beta-N-acetylglucosaminlytransferase activity"/>
    <property type="evidence" value="ECO:0007669"/>
    <property type="project" value="RHEA"/>
</dbReference>
<feature type="binding site" evidence="10">
    <location>
        <position position="124"/>
    </location>
    <ligand>
        <name>UDP-N-acetyl-alpha-D-glucosamine</name>
        <dbReference type="ChEBI" id="CHEBI:57705"/>
    </ligand>
</feature>
<comment type="pathway">
    <text evidence="10">Cell wall biogenesis; peptidoglycan biosynthesis.</text>
</comment>
<dbReference type="GO" id="GO:0008360">
    <property type="term" value="P:regulation of cell shape"/>
    <property type="evidence" value="ECO:0007669"/>
    <property type="project" value="UniProtKB-KW"/>
</dbReference>